<comment type="pathway">
    <text evidence="1">Cofactor biosynthesis; riboflavin biosynthesis; riboflavin from 2-hydroxy-3-oxobutyl phosphate and 5-amino-6-(D-ribitylamino)uracil: step 1/2.</text>
</comment>
<keyword evidence="5" id="KW-0808">Transferase</keyword>
<evidence type="ECO:0000256" key="1">
    <source>
        <dbReference type="ARBA" id="ARBA00004917"/>
    </source>
</evidence>
<dbReference type="InterPro" id="IPR036467">
    <property type="entry name" value="LS/RS_sf"/>
</dbReference>
<dbReference type="Pfam" id="PF00885">
    <property type="entry name" value="DMRL_synthase"/>
    <property type="match status" value="1"/>
</dbReference>
<comment type="similarity">
    <text evidence="2">Belongs to the DMRL synthase family.</text>
</comment>
<dbReference type="InterPro" id="IPR034964">
    <property type="entry name" value="LS"/>
</dbReference>
<dbReference type="PANTHER" id="PTHR21058:SF0">
    <property type="entry name" value="6,7-DIMETHYL-8-RIBITYLLUMAZINE SYNTHASE"/>
    <property type="match status" value="1"/>
</dbReference>
<feature type="non-terminal residue" evidence="7">
    <location>
        <position position="1"/>
    </location>
</feature>
<evidence type="ECO:0000256" key="5">
    <source>
        <dbReference type="ARBA" id="ARBA00022679"/>
    </source>
</evidence>
<dbReference type="CDD" id="cd09209">
    <property type="entry name" value="Lumazine_synthase-I"/>
    <property type="match status" value="1"/>
</dbReference>
<dbReference type="GO" id="GO:0009231">
    <property type="term" value="P:riboflavin biosynthetic process"/>
    <property type="evidence" value="ECO:0007669"/>
    <property type="project" value="UniProtKB-UniPathway"/>
</dbReference>
<evidence type="ECO:0000313" key="7">
    <source>
        <dbReference type="EMBL" id="SVE24478.1"/>
    </source>
</evidence>
<evidence type="ECO:0000256" key="2">
    <source>
        <dbReference type="ARBA" id="ARBA00007424"/>
    </source>
</evidence>
<dbReference type="PANTHER" id="PTHR21058">
    <property type="entry name" value="6,7-DIMETHYL-8-RIBITYLLUMAZINE SYNTHASE DMRL SYNTHASE LUMAZINE SYNTHASE"/>
    <property type="match status" value="1"/>
</dbReference>
<dbReference type="UniPathway" id="UPA00275">
    <property type="reaction ID" value="UER00404"/>
</dbReference>
<comment type="catalytic activity">
    <reaction evidence="6">
        <text>(2S)-2-hydroxy-3-oxobutyl phosphate + 5-amino-6-(D-ribitylamino)uracil = 6,7-dimethyl-8-(1-D-ribityl)lumazine + phosphate + 2 H2O + H(+)</text>
        <dbReference type="Rhea" id="RHEA:26152"/>
        <dbReference type="ChEBI" id="CHEBI:15377"/>
        <dbReference type="ChEBI" id="CHEBI:15378"/>
        <dbReference type="ChEBI" id="CHEBI:15934"/>
        <dbReference type="ChEBI" id="CHEBI:43474"/>
        <dbReference type="ChEBI" id="CHEBI:58201"/>
        <dbReference type="ChEBI" id="CHEBI:58830"/>
        <dbReference type="EC" id="2.5.1.78"/>
    </reaction>
</comment>
<accession>A0A383BYL5</accession>
<protein>
    <recommendedName>
        <fullName evidence="3">6,7-dimethyl-8-ribityllumazine synthase</fullName>
        <ecNumber evidence="3">2.5.1.78</ecNumber>
    </recommendedName>
</protein>
<evidence type="ECO:0000256" key="4">
    <source>
        <dbReference type="ARBA" id="ARBA00022619"/>
    </source>
</evidence>
<name>A0A383BYL5_9ZZZZ</name>
<reference evidence="7" key="1">
    <citation type="submission" date="2018-05" db="EMBL/GenBank/DDBJ databases">
        <authorList>
            <person name="Lanie J.A."/>
            <person name="Ng W.-L."/>
            <person name="Kazmierczak K.M."/>
            <person name="Andrzejewski T.M."/>
            <person name="Davidsen T.M."/>
            <person name="Wayne K.J."/>
            <person name="Tettelin H."/>
            <person name="Glass J.I."/>
            <person name="Rusch D."/>
            <person name="Podicherti R."/>
            <person name="Tsui H.-C.T."/>
            <person name="Winkler M.E."/>
        </authorList>
    </citation>
    <scope>NUCLEOTIDE SEQUENCE</scope>
</reference>
<dbReference type="NCBIfam" id="TIGR00114">
    <property type="entry name" value="lumazine-synth"/>
    <property type="match status" value="1"/>
</dbReference>
<keyword evidence="4" id="KW-0686">Riboflavin biosynthesis</keyword>
<gene>
    <name evidence="7" type="ORF">METZ01_LOCUS477332</name>
</gene>
<dbReference type="InterPro" id="IPR002180">
    <property type="entry name" value="LS/RS"/>
</dbReference>
<evidence type="ECO:0000256" key="3">
    <source>
        <dbReference type="ARBA" id="ARBA00012664"/>
    </source>
</evidence>
<dbReference type="GO" id="GO:0005829">
    <property type="term" value="C:cytosol"/>
    <property type="evidence" value="ECO:0007669"/>
    <property type="project" value="TreeGrafter"/>
</dbReference>
<dbReference type="EC" id="2.5.1.78" evidence="3"/>
<proteinExistence type="inferred from homology"/>
<dbReference type="GO" id="GO:0000906">
    <property type="term" value="F:6,7-dimethyl-8-ribityllumazine synthase activity"/>
    <property type="evidence" value="ECO:0007669"/>
    <property type="project" value="UniProtKB-EC"/>
</dbReference>
<dbReference type="SUPFAM" id="SSF52121">
    <property type="entry name" value="Lumazine synthase"/>
    <property type="match status" value="1"/>
</dbReference>
<dbReference type="GO" id="GO:0009349">
    <property type="term" value="C:riboflavin synthase complex"/>
    <property type="evidence" value="ECO:0007669"/>
    <property type="project" value="InterPro"/>
</dbReference>
<dbReference type="Gene3D" id="3.40.50.960">
    <property type="entry name" value="Lumazine/riboflavin synthase"/>
    <property type="match status" value="1"/>
</dbReference>
<dbReference type="EMBL" id="UINC01203975">
    <property type="protein sequence ID" value="SVE24478.1"/>
    <property type="molecule type" value="Genomic_DNA"/>
</dbReference>
<dbReference type="HAMAP" id="MF_00178">
    <property type="entry name" value="Lumazine_synth"/>
    <property type="match status" value="1"/>
</dbReference>
<organism evidence="7">
    <name type="scientific">marine metagenome</name>
    <dbReference type="NCBI Taxonomy" id="408172"/>
    <lineage>
        <taxon>unclassified sequences</taxon>
        <taxon>metagenomes</taxon>
        <taxon>ecological metagenomes</taxon>
    </lineage>
</organism>
<dbReference type="AlphaFoldDB" id="A0A383BYL5"/>
<evidence type="ECO:0000256" key="6">
    <source>
        <dbReference type="ARBA" id="ARBA00048785"/>
    </source>
</evidence>
<sequence length="136" mass="15179">VTNKILIVASNYYEEVIKNLISGSTNFLSENGFEYDIINSPGCFEIPFLIKKNINNYLGFIALGCVIRGETYHFEIISNECARKIMDLSVNSNKPIGFGILTCDTFDQAIIRSDPLKKNKGKEAASACVNLLKENF</sequence>